<accession>A0A0A9X2Q5</accession>
<dbReference type="GO" id="GO:0016874">
    <property type="term" value="F:ligase activity"/>
    <property type="evidence" value="ECO:0007669"/>
    <property type="project" value="UniProtKB-KW"/>
</dbReference>
<sequence>EIVSGKMLTERGLGVLIVTLISVIAVKGECNYKSKVIKAGPCASNKDPVVEMQNFDITLSDNDCALLVKGCVVAKKDIKEIEVKYKGFKDGLPMISGSKKACGFKEGELEVKCPMKKGTKICPGKNTIAIPGGQKTAGMAKGNLKATVEVLADGKKYCYEGTGTVSNK</sequence>
<feature type="non-terminal residue" evidence="1">
    <location>
        <position position="1"/>
    </location>
</feature>
<reference evidence="1" key="1">
    <citation type="journal article" date="2014" name="PLoS ONE">
        <title>Transcriptome-Based Identification of ABC Transporters in the Western Tarnished Plant Bug Lygus hesperus.</title>
        <authorList>
            <person name="Hull J.J."/>
            <person name="Chaney K."/>
            <person name="Geib S.M."/>
            <person name="Fabrick J.A."/>
            <person name="Brent C.S."/>
            <person name="Walsh D."/>
            <person name="Lavine L.C."/>
        </authorList>
    </citation>
    <scope>NUCLEOTIDE SEQUENCE</scope>
</reference>
<protein>
    <submittedName>
        <fullName evidence="1">Tyrosine--tRNA ligase 2</fullName>
    </submittedName>
</protein>
<name>A0A0A9X2Q5_LYGHE</name>
<keyword evidence="1" id="KW-0436">Ligase</keyword>
<reference evidence="1" key="2">
    <citation type="submission" date="2014-07" db="EMBL/GenBank/DDBJ databases">
        <authorList>
            <person name="Hull J."/>
        </authorList>
    </citation>
    <scope>NUCLEOTIDE SEQUENCE</scope>
</reference>
<organism evidence="1">
    <name type="scientific">Lygus hesperus</name>
    <name type="common">Western plant bug</name>
    <dbReference type="NCBI Taxonomy" id="30085"/>
    <lineage>
        <taxon>Eukaryota</taxon>
        <taxon>Metazoa</taxon>
        <taxon>Ecdysozoa</taxon>
        <taxon>Arthropoda</taxon>
        <taxon>Hexapoda</taxon>
        <taxon>Insecta</taxon>
        <taxon>Pterygota</taxon>
        <taxon>Neoptera</taxon>
        <taxon>Paraneoptera</taxon>
        <taxon>Hemiptera</taxon>
        <taxon>Heteroptera</taxon>
        <taxon>Panheteroptera</taxon>
        <taxon>Cimicomorpha</taxon>
        <taxon>Miridae</taxon>
        <taxon>Mirini</taxon>
        <taxon>Lygus</taxon>
    </lineage>
</organism>
<proteinExistence type="predicted"/>
<gene>
    <name evidence="1" type="primary">tyrS2</name>
    <name evidence="1" type="ORF">CM83_1126</name>
</gene>
<dbReference type="AlphaFoldDB" id="A0A0A9X2Q5"/>
<evidence type="ECO:0000313" key="1">
    <source>
        <dbReference type="EMBL" id="JAG13048.1"/>
    </source>
</evidence>
<dbReference type="EMBL" id="GBHO01030556">
    <property type="protein sequence ID" value="JAG13048.1"/>
    <property type="molecule type" value="Transcribed_RNA"/>
</dbReference>